<dbReference type="PROSITE" id="PS51158">
    <property type="entry name" value="ALPHA_KINASE"/>
    <property type="match status" value="1"/>
</dbReference>
<keyword evidence="3" id="KW-0547">Nucleotide-binding</keyword>
<keyword evidence="5" id="KW-0067">ATP-binding</keyword>
<dbReference type="GO" id="GO:1903013">
    <property type="term" value="P:response to differentiation-inducing factor 1"/>
    <property type="evidence" value="ECO:0007669"/>
    <property type="project" value="TreeGrafter"/>
</dbReference>
<dbReference type="Gene3D" id="3.20.200.10">
    <property type="entry name" value="MHCK/EF2 kinase"/>
    <property type="match status" value="1"/>
</dbReference>
<accession>A0A1X0NJ27</accession>
<keyword evidence="1" id="KW-0723">Serine/threonine-protein kinase</keyword>
<evidence type="ECO:0000256" key="6">
    <source>
        <dbReference type="SAM" id="MobiDB-lite"/>
    </source>
</evidence>
<dbReference type="GeneID" id="39989973"/>
<keyword evidence="9" id="KW-1185">Reference proteome</keyword>
<feature type="domain" description="Alpha-type protein kinase" evidence="7">
    <location>
        <begin position="48"/>
        <end position="295"/>
    </location>
</feature>
<evidence type="ECO:0000256" key="3">
    <source>
        <dbReference type="ARBA" id="ARBA00022741"/>
    </source>
</evidence>
<dbReference type="EMBL" id="NBCO01000044">
    <property type="protein sequence ID" value="ORC84528.1"/>
    <property type="molecule type" value="Genomic_DNA"/>
</dbReference>
<evidence type="ECO:0000259" key="7">
    <source>
        <dbReference type="PROSITE" id="PS51158"/>
    </source>
</evidence>
<evidence type="ECO:0000313" key="8">
    <source>
        <dbReference type="EMBL" id="ORC84528.1"/>
    </source>
</evidence>
<dbReference type="InterPro" id="IPR051852">
    <property type="entry name" value="Alpha-type_PK"/>
</dbReference>
<evidence type="ECO:0000256" key="1">
    <source>
        <dbReference type="ARBA" id="ARBA00022527"/>
    </source>
</evidence>
<dbReference type="STRING" id="67003.A0A1X0NJ27"/>
<name>A0A1X0NJ27_9TRYP</name>
<protein>
    <submittedName>
        <fullName evidence="8">Myosin heavy chain kinase A</fullName>
    </submittedName>
</protein>
<dbReference type="GO" id="GO:0031037">
    <property type="term" value="P:myosin II filament disassembly"/>
    <property type="evidence" value="ECO:0007669"/>
    <property type="project" value="TreeGrafter"/>
</dbReference>
<feature type="region of interest" description="Disordered" evidence="6">
    <location>
        <begin position="1"/>
        <end position="29"/>
    </location>
</feature>
<keyword evidence="2" id="KW-0808">Transferase</keyword>
<proteinExistence type="predicted"/>
<sequence>MGATDFNPPQPPPPAPPAANGLPTRRPSQDVEAARKGKKCLCGAVCYVYSLRSKSWVTTECNVEIPTPLAALGKGGMRVCYEVDEIDEEGNHTACIAKFFQRNISDVVEKDYFSEAEAQCLCEEFANNFNQAPFNGSDRPRISFLQCRVVLIRARDIPEEYKKTKHGFFSYRTKDTGEVMFVMEPKLRGHFTKYNSNYGEAYADDKHYTTPSQISQRTYMFEAAEAFSHFTLVESGGSMLVCDLQGVQDFLTDPQIHSEDGRGLGLGNMGREGIERFVQRHNCNGICAALGMKPLFGLRPQADRESLQKNFYVLLRAQLQEDQVPQSKPVAEMTEEEQLQYAIRVSQVSY</sequence>
<comment type="caution">
    <text evidence="8">The sequence shown here is derived from an EMBL/GenBank/DDBJ whole genome shotgun (WGS) entry which is preliminary data.</text>
</comment>
<dbReference type="OrthoDB" id="301415at2759"/>
<evidence type="ECO:0000256" key="2">
    <source>
        <dbReference type="ARBA" id="ARBA00022679"/>
    </source>
</evidence>
<keyword evidence="4 8" id="KW-0418">Kinase</keyword>
<dbReference type="InterPro" id="IPR011009">
    <property type="entry name" value="Kinase-like_dom_sf"/>
</dbReference>
<organism evidence="8 9">
    <name type="scientific">Trypanosoma theileri</name>
    <dbReference type="NCBI Taxonomy" id="67003"/>
    <lineage>
        <taxon>Eukaryota</taxon>
        <taxon>Discoba</taxon>
        <taxon>Euglenozoa</taxon>
        <taxon>Kinetoplastea</taxon>
        <taxon>Metakinetoplastina</taxon>
        <taxon>Trypanosomatida</taxon>
        <taxon>Trypanosomatidae</taxon>
        <taxon>Trypanosoma</taxon>
    </lineage>
</organism>
<reference evidence="8 9" key="1">
    <citation type="submission" date="2017-03" db="EMBL/GenBank/DDBJ databases">
        <title>An alternative strategy for trypanosome survival in the mammalian bloodstream revealed through genome and transcriptome analysis of the ubiquitous bovine parasite Trypanosoma (Megatrypanum) theileri.</title>
        <authorList>
            <person name="Kelly S."/>
            <person name="Ivens A."/>
            <person name="Mott A."/>
            <person name="O'Neill E."/>
            <person name="Emms D."/>
            <person name="Macleod O."/>
            <person name="Voorheis P."/>
            <person name="Matthews J."/>
            <person name="Matthews K."/>
            <person name="Carrington M."/>
        </authorList>
    </citation>
    <scope>NUCLEOTIDE SEQUENCE [LARGE SCALE GENOMIC DNA]</scope>
    <source>
        <strain evidence="8">Edinburgh</strain>
    </source>
</reference>
<evidence type="ECO:0000313" key="9">
    <source>
        <dbReference type="Proteomes" id="UP000192257"/>
    </source>
</evidence>
<dbReference type="Gene3D" id="3.30.200.20">
    <property type="entry name" value="Phosphorylase Kinase, domain 1"/>
    <property type="match status" value="1"/>
</dbReference>
<feature type="compositionally biased region" description="Pro residues" evidence="6">
    <location>
        <begin position="8"/>
        <end position="17"/>
    </location>
</feature>
<gene>
    <name evidence="8" type="ORF">TM35_000441840</name>
</gene>
<dbReference type="GO" id="GO:0005524">
    <property type="term" value="F:ATP binding"/>
    <property type="evidence" value="ECO:0007669"/>
    <property type="project" value="UniProtKB-KW"/>
</dbReference>
<evidence type="ECO:0000256" key="4">
    <source>
        <dbReference type="ARBA" id="ARBA00022777"/>
    </source>
</evidence>
<dbReference type="VEuPathDB" id="TriTrypDB:TM35_000441840"/>
<dbReference type="CDD" id="cd04515">
    <property type="entry name" value="Alpha_kinase"/>
    <property type="match status" value="1"/>
</dbReference>
<dbReference type="AlphaFoldDB" id="A0A1X0NJ27"/>
<dbReference type="PANTHER" id="PTHR45992:SF2">
    <property type="entry name" value="EUKARYOTIC ELONGATION FACTOR 2 KINASE"/>
    <property type="match status" value="1"/>
</dbReference>
<dbReference type="GO" id="GO:0004674">
    <property type="term" value="F:protein serine/threonine kinase activity"/>
    <property type="evidence" value="ECO:0007669"/>
    <property type="project" value="UniProtKB-KW"/>
</dbReference>
<dbReference type="Proteomes" id="UP000192257">
    <property type="component" value="Unassembled WGS sequence"/>
</dbReference>
<dbReference type="Pfam" id="PF02816">
    <property type="entry name" value="Alpha_kinase"/>
    <property type="match status" value="1"/>
</dbReference>
<dbReference type="SMART" id="SM00811">
    <property type="entry name" value="Alpha_kinase"/>
    <property type="match status" value="1"/>
</dbReference>
<dbReference type="InterPro" id="IPR004166">
    <property type="entry name" value="a-kinase_dom"/>
</dbReference>
<evidence type="ECO:0000256" key="5">
    <source>
        <dbReference type="ARBA" id="ARBA00022840"/>
    </source>
</evidence>
<dbReference type="PANTHER" id="PTHR45992">
    <property type="entry name" value="EUKARYOTIC ELONGATION FACTOR 2 KINASE-RELATED"/>
    <property type="match status" value="1"/>
</dbReference>
<dbReference type="RefSeq" id="XP_028878594.1">
    <property type="nucleotide sequence ID" value="XM_029030193.1"/>
</dbReference>
<dbReference type="SUPFAM" id="SSF56112">
    <property type="entry name" value="Protein kinase-like (PK-like)"/>
    <property type="match status" value="1"/>
</dbReference>